<sequence>MRDTPLHLRSLLSRPLSAGARVVLLVAVARQHLPASPSSRPLPRGASPGARSQAGAHLPGPEGFLFYTARRAQGGVRGVGLTFLARRAFSSNGTPAGAVRTAGTPRLFWQHIRTVSRTSAVPIEHHQASARTSGLSAALLYKVRRLHFLWRRCRYDPLCGWGGHSSQYLCWCVGRKGDGCTHRYHRR</sequence>
<keyword evidence="3" id="KW-1185">Reference proteome</keyword>
<dbReference type="Proteomes" id="UP001066276">
    <property type="component" value="Chromosome 2_1"/>
</dbReference>
<dbReference type="EMBL" id="JANPWB010000003">
    <property type="protein sequence ID" value="KAJ1197498.1"/>
    <property type="molecule type" value="Genomic_DNA"/>
</dbReference>
<accession>A0AAV7VBF7</accession>
<organism evidence="2 3">
    <name type="scientific">Pleurodeles waltl</name>
    <name type="common">Iberian ribbed newt</name>
    <dbReference type="NCBI Taxonomy" id="8319"/>
    <lineage>
        <taxon>Eukaryota</taxon>
        <taxon>Metazoa</taxon>
        <taxon>Chordata</taxon>
        <taxon>Craniata</taxon>
        <taxon>Vertebrata</taxon>
        <taxon>Euteleostomi</taxon>
        <taxon>Amphibia</taxon>
        <taxon>Batrachia</taxon>
        <taxon>Caudata</taxon>
        <taxon>Salamandroidea</taxon>
        <taxon>Salamandridae</taxon>
        <taxon>Pleurodelinae</taxon>
        <taxon>Pleurodeles</taxon>
    </lineage>
</organism>
<evidence type="ECO:0000313" key="3">
    <source>
        <dbReference type="Proteomes" id="UP001066276"/>
    </source>
</evidence>
<gene>
    <name evidence="2" type="ORF">NDU88_001355</name>
</gene>
<proteinExistence type="predicted"/>
<evidence type="ECO:0000313" key="2">
    <source>
        <dbReference type="EMBL" id="KAJ1197498.1"/>
    </source>
</evidence>
<name>A0AAV7VBF7_PLEWA</name>
<comment type="caution">
    <text evidence="2">The sequence shown here is derived from an EMBL/GenBank/DDBJ whole genome shotgun (WGS) entry which is preliminary data.</text>
</comment>
<protein>
    <recommendedName>
        <fullName evidence="4">Secreted protein</fullName>
    </recommendedName>
</protein>
<reference evidence="2" key="1">
    <citation type="journal article" date="2022" name="bioRxiv">
        <title>Sequencing and chromosome-scale assembly of the giantPleurodeles waltlgenome.</title>
        <authorList>
            <person name="Brown T."/>
            <person name="Elewa A."/>
            <person name="Iarovenko S."/>
            <person name="Subramanian E."/>
            <person name="Araus A.J."/>
            <person name="Petzold A."/>
            <person name="Susuki M."/>
            <person name="Suzuki K.-i.T."/>
            <person name="Hayashi T."/>
            <person name="Toyoda A."/>
            <person name="Oliveira C."/>
            <person name="Osipova E."/>
            <person name="Leigh N.D."/>
            <person name="Simon A."/>
            <person name="Yun M.H."/>
        </authorList>
    </citation>
    <scope>NUCLEOTIDE SEQUENCE</scope>
    <source>
        <strain evidence="2">20211129_DDA</strain>
        <tissue evidence="2">Liver</tissue>
    </source>
</reference>
<evidence type="ECO:0008006" key="4">
    <source>
        <dbReference type="Google" id="ProtNLM"/>
    </source>
</evidence>
<feature type="compositionally biased region" description="Low complexity" evidence="1">
    <location>
        <begin position="34"/>
        <end position="49"/>
    </location>
</feature>
<dbReference type="AlphaFoldDB" id="A0AAV7VBF7"/>
<feature type="region of interest" description="Disordered" evidence="1">
    <location>
        <begin position="34"/>
        <end position="54"/>
    </location>
</feature>
<evidence type="ECO:0000256" key="1">
    <source>
        <dbReference type="SAM" id="MobiDB-lite"/>
    </source>
</evidence>